<name>A0A1E7FXA9_9STRA</name>
<gene>
    <name evidence="3" type="ORF">FRACYDRAFT_232936</name>
</gene>
<evidence type="ECO:0000313" key="3">
    <source>
        <dbReference type="EMBL" id="OEU22776.1"/>
    </source>
</evidence>
<dbReference type="Proteomes" id="UP000095751">
    <property type="component" value="Unassembled WGS sequence"/>
</dbReference>
<dbReference type="OrthoDB" id="51332at2759"/>
<proteinExistence type="predicted"/>
<feature type="compositionally biased region" description="Polar residues" evidence="2">
    <location>
        <begin position="54"/>
        <end position="64"/>
    </location>
</feature>
<evidence type="ECO:0000256" key="1">
    <source>
        <dbReference type="ARBA" id="ARBA00022737"/>
    </source>
</evidence>
<evidence type="ECO:0000313" key="4">
    <source>
        <dbReference type="Proteomes" id="UP000095751"/>
    </source>
</evidence>
<dbReference type="KEGG" id="fcy:FRACYDRAFT_232936"/>
<protein>
    <recommendedName>
        <fullName evidence="5">Pentacotripeptide-repeat region of PRORP domain-containing protein</fullName>
    </recommendedName>
</protein>
<evidence type="ECO:0008006" key="5">
    <source>
        <dbReference type="Google" id="ProtNLM"/>
    </source>
</evidence>
<dbReference type="InParanoid" id="A0A1E7FXA9"/>
<sequence>MWKLAQRSLLNGKSCRSIHRCRLERTCYLSTTKKTTTTIRDQGINEKSQHRHQNTTTSTRHVKQQPNFCSRRNAGEIEKLLESAKGFLANSENSSSWTREHLELANGILRTWSSQMIPKELHPHWIPIVDQLMRSTLDQYKIMCKSSEESNQQLSNLLVPDSNVFNSIITMYSKSKLPNAAERADYWLQEMVDASKLHPERVTAPRASIFTNVLSAWEKSRLSDSELRAEILWKQLKSTKGLSPTSSAYYLYISLWSKSCLPSAALMADNTLRELVEKGRRNPTLIPSAPTFVNVISSWRKKGSIKRAQSVLDLLISEYVRRSKLPQQWMHIPINDIPFNATIQTIATSREIPTHEAEERIDAIYKCMKKLDVSPTMVTAWSTLPMYAHLDENSVDDTNTPTTAAIKDVPVKILRMLDLTMSQHGGGKNPMLQNQIYSKALEICSSTNNINSSKNSRASSEIVEEILLNRYLKRPRMERRIETTIDGFEYAIKAWVHDNNHCAVDKENRIILLLEKMENEFDSIYMRKHKHDPSICRLFSSLAKAWAMSSYPFNALQRAEDNVERLLLCCKEHPDFVPCISWFQDIIKAAEDNFSERDATEFVEKLYTQILANESQFHRMIEHIKVQPDSDSSVEGFFNGVLDNLVSSSVVNSGRRAEIILLKQQELYDEGACSPPTFDTFNKVLNCWSNSQEEGAVERMENMLLLAQSLYDDGDTNLRPDFDGYMTVITAWSKSQRPDAPDRIQMHLKSLQKRRLEGDQTFTIDSRIYAALIRAYANSDREDAQTMANTIFESAPDNLRNTSIYNALIEAQGGNSSRAEELLQIMHLLYYEGHDIVKPNTKTFNAVIQSWLRSGSSMAAWRADNIFKQMQDLSKSGKLDVKPNSRTFDLVISTLAQEWGTELAKVDKYLALLKERYLAGDCVPTVTSYTEAIRAWTKDDDPRAFLRAQALLDEMHELAREGVHSVRPNRSTYEVYLDGLKHSSVEDRTQLVNDVLLKMRQNDIDLDNDMRSCIQRCLLPLSSRSNTWIVNVDEYINTQNDWKHTSSI</sequence>
<dbReference type="InterPro" id="IPR051222">
    <property type="entry name" value="PPR/CCM1_RNA-binding"/>
</dbReference>
<dbReference type="EMBL" id="KV784353">
    <property type="protein sequence ID" value="OEU22776.1"/>
    <property type="molecule type" value="Genomic_DNA"/>
</dbReference>
<accession>A0A1E7FXA9</accession>
<keyword evidence="1" id="KW-0677">Repeat</keyword>
<dbReference type="PANTHER" id="PTHR47942:SF63">
    <property type="entry name" value="PENTATRICOPEPTIDE REPEAT-CONTAINING PROTEIN"/>
    <property type="match status" value="1"/>
</dbReference>
<dbReference type="InterPro" id="IPR011990">
    <property type="entry name" value="TPR-like_helical_dom_sf"/>
</dbReference>
<feature type="region of interest" description="Disordered" evidence="2">
    <location>
        <begin position="39"/>
        <end position="64"/>
    </location>
</feature>
<dbReference type="Gene3D" id="1.25.40.10">
    <property type="entry name" value="Tetratricopeptide repeat domain"/>
    <property type="match status" value="3"/>
</dbReference>
<evidence type="ECO:0000256" key="2">
    <source>
        <dbReference type="SAM" id="MobiDB-lite"/>
    </source>
</evidence>
<reference evidence="3 4" key="1">
    <citation type="submission" date="2016-09" db="EMBL/GenBank/DDBJ databases">
        <title>Extensive genetic diversity and differential bi-allelic expression allows diatom success in the polar Southern Ocean.</title>
        <authorList>
            <consortium name="DOE Joint Genome Institute"/>
            <person name="Mock T."/>
            <person name="Otillar R.P."/>
            <person name="Strauss J."/>
            <person name="Dupont C."/>
            <person name="Frickenhaus S."/>
            <person name="Maumus F."/>
            <person name="Mcmullan M."/>
            <person name="Sanges R."/>
            <person name="Schmutz J."/>
            <person name="Toseland A."/>
            <person name="Valas R."/>
            <person name="Veluchamy A."/>
            <person name="Ward B.J."/>
            <person name="Allen A."/>
            <person name="Barry K."/>
            <person name="Falciatore A."/>
            <person name="Ferrante M."/>
            <person name="Fortunato A.E."/>
            <person name="Gloeckner G."/>
            <person name="Gruber A."/>
            <person name="Hipkin R."/>
            <person name="Janech M."/>
            <person name="Kroth P."/>
            <person name="Leese F."/>
            <person name="Lindquist E."/>
            <person name="Lyon B.R."/>
            <person name="Martin J."/>
            <person name="Mayer C."/>
            <person name="Parker M."/>
            <person name="Quesneville H."/>
            <person name="Raymond J."/>
            <person name="Uhlig C."/>
            <person name="Valentin K.U."/>
            <person name="Worden A.Z."/>
            <person name="Armbrust E.V."/>
            <person name="Bowler C."/>
            <person name="Green B."/>
            <person name="Moulton V."/>
            <person name="Van Oosterhout C."/>
            <person name="Grigoriev I."/>
        </authorList>
    </citation>
    <scope>NUCLEOTIDE SEQUENCE [LARGE SCALE GENOMIC DNA]</scope>
    <source>
        <strain evidence="3 4">CCMP1102</strain>
    </source>
</reference>
<keyword evidence="4" id="KW-1185">Reference proteome</keyword>
<dbReference type="AlphaFoldDB" id="A0A1E7FXA9"/>
<organism evidence="3 4">
    <name type="scientific">Fragilariopsis cylindrus CCMP1102</name>
    <dbReference type="NCBI Taxonomy" id="635003"/>
    <lineage>
        <taxon>Eukaryota</taxon>
        <taxon>Sar</taxon>
        <taxon>Stramenopiles</taxon>
        <taxon>Ochrophyta</taxon>
        <taxon>Bacillariophyta</taxon>
        <taxon>Bacillariophyceae</taxon>
        <taxon>Bacillariophycidae</taxon>
        <taxon>Bacillariales</taxon>
        <taxon>Bacillariaceae</taxon>
        <taxon>Fragilariopsis</taxon>
    </lineage>
</organism>
<dbReference type="PANTHER" id="PTHR47942">
    <property type="entry name" value="TETRATRICOPEPTIDE REPEAT (TPR)-LIKE SUPERFAMILY PROTEIN-RELATED"/>
    <property type="match status" value="1"/>
</dbReference>